<reference evidence="1 2" key="1">
    <citation type="submission" date="2018-08" db="EMBL/GenBank/DDBJ databases">
        <title>A genome reference for cultivated species of the human gut microbiota.</title>
        <authorList>
            <person name="Zou Y."/>
            <person name="Xue W."/>
            <person name="Luo G."/>
        </authorList>
    </citation>
    <scope>NUCLEOTIDE SEQUENCE [LARGE SCALE GENOMIC DNA]</scope>
    <source>
        <strain evidence="1 2">AF31-21AC</strain>
    </source>
</reference>
<evidence type="ECO:0000313" key="1">
    <source>
        <dbReference type="EMBL" id="RHN03505.1"/>
    </source>
</evidence>
<evidence type="ECO:0008006" key="3">
    <source>
        <dbReference type="Google" id="ProtNLM"/>
    </source>
</evidence>
<sequence>MITISKINYKKVLKPLYIESMEASHVYINERAVQEDATAQYKIGKEYVDFKKINTKRSVLADSLFLRFMQSSITRIGGDFSKDFIVLKFNYDADFKINDETEEKVTKEDLRTLYYKKGVTFTSDVKDAKSKQKLSSEENRCHPIHYKMLMRSPGKAKDGDCVFIRDNLYHKAINFLTMGLYDLMNEEAKKDPDKVFKIVELSAYLTLTTAAANGYIRIPWNRILVVPDEEVYSKRMNAVIVQSEPVTRTYEKKEFYIDFDSPKTEKLINKKGFTFDEEKAKSHDLTYIAKTKKALIDNGIRWNRYYGYSEIIEEDVTRDECFAHYVPDEKVKNILWDGMGLIDESIFPKDMNGFIYCRSHFFKSCLFCGNIQDFFKDYCKEHGFDYKNFTTEKIDMFERKLSLSNIDVVITDKSLKWLKFVDVMSCGQEGTPKDAFNKYYKRYMKLHDNWFSIVKTAHSSKWGDMQLMAYQMDNSLPTTDKNVLGRIADQSVQFCNELKLADDEAYLKYLDQRKNNFNINEMLIELVKWNPDFRCTELFRSKKTKDISKLKNEYFKQGRLLQNGDNLTIMDNPIALLLKAVGADPLQEGCFDVVEDGVQCYTSRFKDGDRLAAFRSPHNSPNNIIHLYNIYPDRLVKYFPNIGQNVIVFNAIGTDTQSRLSGHDVDSDFVYTTNQPDLAELARIAYVNYPTIINGVEEKGSSSYHFVLEDFAQMDNKIASTQESIGTSTDTAQLALSYYYDEGMISEELKKCFVILSVIGQISIDLAKKEFNIDVVNEINRIKRLPCMKDKDIPAFYAATKKSRNNKDFDMDKIRSMNCPMDIIADYIDEKVIGRADGIDHLPIRNFFNKQVIGKGNRYKKEKLIRLAKSYNDSIRYLENNKDQYTDDCFINLKITNMNQFLNRASKSLDQETIMQLVIYALKDDNSDVSSIILNFLFREHHDEFMNCFVKKYQK</sequence>
<dbReference type="Proteomes" id="UP000283586">
    <property type="component" value="Unassembled WGS sequence"/>
</dbReference>
<dbReference type="RefSeq" id="WP_118489452.1">
    <property type="nucleotide sequence ID" value="NZ_QRQN01000035.1"/>
</dbReference>
<organism evidence="1 2">
    <name type="scientific">Roseburia intestinalis</name>
    <dbReference type="NCBI Taxonomy" id="166486"/>
    <lineage>
        <taxon>Bacteria</taxon>
        <taxon>Bacillati</taxon>
        <taxon>Bacillota</taxon>
        <taxon>Clostridia</taxon>
        <taxon>Lachnospirales</taxon>
        <taxon>Lachnospiraceae</taxon>
        <taxon>Roseburia</taxon>
    </lineage>
</organism>
<dbReference type="EMBL" id="QRQN01000035">
    <property type="protein sequence ID" value="RHN03505.1"/>
    <property type="molecule type" value="Genomic_DNA"/>
</dbReference>
<accession>A0A415TNH3</accession>
<gene>
    <name evidence="1" type="ORF">DWZ31_18465</name>
</gene>
<comment type="caution">
    <text evidence="1">The sequence shown here is derived from an EMBL/GenBank/DDBJ whole genome shotgun (WGS) entry which is preliminary data.</text>
</comment>
<dbReference type="AlphaFoldDB" id="A0A415TNH3"/>
<protein>
    <recommendedName>
        <fullName evidence="3">RNA dependent RNA polymerase</fullName>
    </recommendedName>
</protein>
<proteinExistence type="predicted"/>
<name>A0A415TNH3_9FIRM</name>
<evidence type="ECO:0000313" key="2">
    <source>
        <dbReference type="Proteomes" id="UP000283586"/>
    </source>
</evidence>